<dbReference type="AlphaFoldDB" id="A0A0E9WXD9"/>
<sequence length="51" mass="5726">MLTEISQFITCDCEMKKAPCLQSVNWSVQHKCLVLVLVLAWKSTFLIAASP</sequence>
<organism evidence="1">
    <name type="scientific">Anguilla anguilla</name>
    <name type="common">European freshwater eel</name>
    <name type="synonym">Muraena anguilla</name>
    <dbReference type="NCBI Taxonomy" id="7936"/>
    <lineage>
        <taxon>Eukaryota</taxon>
        <taxon>Metazoa</taxon>
        <taxon>Chordata</taxon>
        <taxon>Craniata</taxon>
        <taxon>Vertebrata</taxon>
        <taxon>Euteleostomi</taxon>
        <taxon>Actinopterygii</taxon>
        <taxon>Neopterygii</taxon>
        <taxon>Teleostei</taxon>
        <taxon>Anguilliformes</taxon>
        <taxon>Anguillidae</taxon>
        <taxon>Anguilla</taxon>
    </lineage>
</organism>
<accession>A0A0E9WXD9</accession>
<dbReference type="EMBL" id="GBXM01013761">
    <property type="protein sequence ID" value="JAH94816.1"/>
    <property type="molecule type" value="Transcribed_RNA"/>
</dbReference>
<evidence type="ECO:0000313" key="1">
    <source>
        <dbReference type="EMBL" id="JAH94816.1"/>
    </source>
</evidence>
<reference evidence="1" key="2">
    <citation type="journal article" date="2015" name="Fish Shellfish Immunol.">
        <title>Early steps in the European eel (Anguilla anguilla)-Vibrio vulnificus interaction in the gills: Role of the RtxA13 toxin.</title>
        <authorList>
            <person name="Callol A."/>
            <person name="Pajuelo D."/>
            <person name="Ebbesson L."/>
            <person name="Teles M."/>
            <person name="MacKenzie S."/>
            <person name="Amaro C."/>
        </authorList>
    </citation>
    <scope>NUCLEOTIDE SEQUENCE</scope>
</reference>
<protein>
    <submittedName>
        <fullName evidence="1">Uncharacterized protein</fullName>
    </submittedName>
</protein>
<reference evidence="1" key="1">
    <citation type="submission" date="2014-11" db="EMBL/GenBank/DDBJ databases">
        <authorList>
            <person name="Amaro Gonzalez C."/>
        </authorList>
    </citation>
    <scope>NUCLEOTIDE SEQUENCE</scope>
</reference>
<proteinExistence type="predicted"/>
<name>A0A0E9WXD9_ANGAN</name>